<dbReference type="Gene3D" id="3.30.70.20">
    <property type="match status" value="1"/>
</dbReference>
<gene>
    <name evidence="5" type="ORF">EHQ10_03225</name>
</gene>
<dbReference type="SUPFAM" id="SSF54862">
    <property type="entry name" value="4Fe-4S ferredoxins"/>
    <property type="match status" value="1"/>
</dbReference>
<keyword evidence="2" id="KW-0408">Iron</keyword>
<dbReference type="PANTHER" id="PTHR43034:SF2">
    <property type="entry name" value="ION-TRANSLOCATING OXIDOREDUCTASE COMPLEX SUBUNIT C"/>
    <property type="match status" value="1"/>
</dbReference>
<comment type="caution">
    <text evidence="5">The sequence shown here is derived from an EMBL/GenBank/DDBJ whole genome shotgun (WGS) entry which is preliminary data.</text>
</comment>
<keyword evidence="6" id="KW-1185">Reference proteome</keyword>
<dbReference type="PROSITE" id="PS51379">
    <property type="entry name" value="4FE4S_FER_2"/>
    <property type="match status" value="2"/>
</dbReference>
<accession>A0ABY2LBB7</accession>
<evidence type="ECO:0000256" key="2">
    <source>
        <dbReference type="ARBA" id="ARBA00023004"/>
    </source>
</evidence>
<evidence type="ECO:0000259" key="4">
    <source>
        <dbReference type="PROSITE" id="PS51379"/>
    </source>
</evidence>
<evidence type="ECO:0000313" key="6">
    <source>
        <dbReference type="Proteomes" id="UP000297617"/>
    </source>
</evidence>
<name>A0ABY2LBB7_9LEPT</name>
<dbReference type="EMBL" id="RQFD01000003">
    <property type="protein sequence ID" value="TGK52776.1"/>
    <property type="molecule type" value="Genomic_DNA"/>
</dbReference>
<dbReference type="InterPro" id="IPR010208">
    <property type="entry name" value="Ion_transpt_RnfC/RsxC"/>
</dbReference>
<proteinExistence type="predicted"/>
<protein>
    <submittedName>
        <fullName evidence="5">Oxidoreductase</fullName>
    </submittedName>
</protein>
<keyword evidence="1" id="KW-0479">Metal-binding</keyword>
<keyword evidence="3" id="KW-0411">Iron-sulfur</keyword>
<evidence type="ECO:0000313" key="5">
    <source>
        <dbReference type="EMBL" id="TGK52776.1"/>
    </source>
</evidence>
<feature type="domain" description="4Fe-4S ferredoxin-type" evidence="4">
    <location>
        <begin position="351"/>
        <end position="379"/>
    </location>
</feature>
<evidence type="ECO:0000256" key="3">
    <source>
        <dbReference type="ARBA" id="ARBA00023014"/>
    </source>
</evidence>
<organism evidence="5 6">
    <name type="scientific">Leptospira bouyouniensis</name>
    <dbReference type="NCBI Taxonomy" id="2484911"/>
    <lineage>
        <taxon>Bacteria</taxon>
        <taxon>Pseudomonadati</taxon>
        <taxon>Spirochaetota</taxon>
        <taxon>Spirochaetia</taxon>
        <taxon>Leptospirales</taxon>
        <taxon>Leptospiraceae</taxon>
        <taxon>Leptospira</taxon>
    </lineage>
</organism>
<evidence type="ECO:0000256" key="1">
    <source>
        <dbReference type="ARBA" id="ARBA00022723"/>
    </source>
</evidence>
<dbReference type="PROSITE" id="PS00198">
    <property type="entry name" value="4FE4S_FER_1"/>
    <property type="match status" value="1"/>
</dbReference>
<dbReference type="InterPro" id="IPR017896">
    <property type="entry name" value="4Fe4S_Fe-S-bd"/>
</dbReference>
<feature type="domain" description="4Fe-4S ferredoxin-type" evidence="4">
    <location>
        <begin position="318"/>
        <end position="350"/>
    </location>
</feature>
<reference evidence="6" key="1">
    <citation type="journal article" date="2019" name="PLoS Negl. Trop. Dis.">
        <title>Revisiting the worldwide diversity of Leptospira species in the environment.</title>
        <authorList>
            <person name="Vincent A.T."/>
            <person name="Schiettekatte O."/>
            <person name="Bourhy P."/>
            <person name="Veyrier F.J."/>
            <person name="Picardeau M."/>
        </authorList>
    </citation>
    <scope>NUCLEOTIDE SEQUENCE [LARGE SCALE GENOMIC DNA]</scope>
    <source>
        <strain evidence="6">201800295</strain>
    </source>
</reference>
<dbReference type="Pfam" id="PF12838">
    <property type="entry name" value="Fer4_7"/>
    <property type="match status" value="1"/>
</dbReference>
<dbReference type="InterPro" id="IPR017900">
    <property type="entry name" value="4Fe4S_Fe_S_CS"/>
</dbReference>
<dbReference type="Proteomes" id="UP000297617">
    <property type="component" value="Unassembled WGS sequence"/>
</dbReference>
<sequence>MLFPRLPRAFARKFHKTENKKERTIQGQFLIPVPAGSVISESYPTRVTHGQVMLSHNGTKVLAPVNGVATLTADQKFFQIKQDGSWSTNSIYQFQSYDFSTLIDAFDEGALASLDIQDMPLKDYFLKYKSNSNFQIVLSPFSRYQHLDFEEMILTSMKEAYVSFIELLKTIFPKVEVTNFFEIPTLKFEHPNGIPEYFLHKQFQWDVTRAKKAVQSNAVLYLGAETIYHILRKLYFGEPFTKRHLAVFLVDRKGRMDLEPRQFFLTNGQSLAFIPNNMDKRYKIASFDTVFEAIQPMDVNSLGYFNIYDHYSITLYEKLPAVRKEFSCIDCMECNHYCPTQTNPFQLIKGKIEEFDKDKCVSCGICTVYCPSGIDIRKRIEEVV</sequence>
<dbReference type="PANTHER" id="PTHR43034">
    <property type="entry name" value="ION-TRANSLOCATING OXIDOREDUCTASE COMPLEX SUBUNIT C"/>
    <property type="match status" value="1"/>
</dbReference>